<dbReference type="OrthoDB" id="1141920at2759"/>
<keyword evidence="5" id="KW-0808">Transferase</keyword>
<dbReference type="InterPro" id="IPR001480">
    <property type="entry name" value="Bulb-type_lectin_dom"/>
</dbReference>
<reference evidence="22 23" key="3">
    <citation type="submission" date="2019-11" db="EMBL/GenBank/DDBJ databases">
        <title>A de novo genome assembly of a pear dwarfing rootstock.</title>
        <authorList>
            <person name="Wang F."/>
            <person name="Wang J."/>
            <person name="Li S."/>
            <person name="Zhang Y."/>
            <person name="Fang M."/>
            <person name="Ma L."/>
            <person name="Zhao Y."/>
            <person name="Jiang S."/>
        </authorList>
    </citation>
    <scope>NUCLEOTIDE SEQUENCE [LARGE SCALE GENOMIC DNA]</scope>
    <source>
        <strain evidence="22">S2</strain>
        <tissue evidence="22">Leaf</tissue>
    </source>
</reference>
<dbReference type="Pfam" id="PF01453">
    <property type="entry name" value="B_lectin"/>
    <property type="match status" value="2"/>
</dbReference>
<evidence type="ECO:0000256" key="15">
    <source>
        <dbReference type="PROSITE-ProRule" id="PRU10141"/>
    </source>
</evidence>
<dbReference type="GO" id="GO:0005886">
    <property type="term" value="C:plasma membrane"/>
    <property type="evidence" value="ECO:0007669"/>
    <property type="project" value="UniProtKB-SubCell"/>
</dbReference>
<feature type="domain" description="EGF-like" evidence="19">
    <location>
        <begin position="1063"/>
        <end position="1099"/>
    </location>
</feature>
<comment type="catalytic activity">
    <reaction evidence="12">
        <text>L-threonyl-[protein] + ATP = O-phospho-L-threonyl-[protein] + ADP + H(+)</text>
        <dbReference type="Rhea" id="RHEA:46608"/>
        <dbReference type="Rhea" id="RHEA-COMP:11060"/>
        <dbReference type="Rhea" id="RHEA-COMP:11605"/>
        <dbReference type="ChEBI" id="CHEBI:15378"/>
        <dbReference type="ChEBI" id="CHEBI:30013"/>
        <dbReference type="ChEBI" id="CHEBI:30616"/>
        <dbReference type="ChEBI" id="CHEBI:61977"/>
        <dbReference type="ChEBI" id="CHEBI:456216"/>
        <dbReference type="EC" id="2.7.11.1"/>
    </reaction>
</comment>
<dbReference type="GO" id="GO:0005524">
    <property type="term" value="F:ATP binding"/>
    <property type="evidence" value="ECO:0007669"/>
    <property type="project" value="UniProtKB-UniRule"/>
</dbReference>
<name>A0A5N5FRP6_9ROSA</name>
<feature type="domain" description="Protein kinase" evidence="18">
    <location>
        <begin position="505"/>
        <end position="791"/>
    </location>
</feature>
<keyword evidence="16" id="KW-0812">Transmembrane</keyword>
<evidence type="ECO:0000259" key="19">
    <source>
        <dbReference type="PROSITE" id="PS50026"/>
    </source>
</evidence>
<keyword evidence="4" id="KW-0723">Serine/threonine-protein kinase</keyword>
<protein>
    <recommendedName>
        <fullName evidence="2">non-specific serine/threonine protein kinase</fullName>
        <ecNumber evidence="2">2.7.11.1</ecNumber>
    </recommendedName>
</protein>
<keyword evidence="9 15" id="KW-0067">ATP-binding</keyword>
<evidence type="ECO:0000256" key="9">
    <source>
        <dbReference type="ARBA" id="ARBA00022840"/>
    </source>
</evidence>
<evidence type="ECO:0000256" key="3">
    <source>
        <dbReference type="ARBA" id="ARBA00022475"/>
    </source>
</evidence>
<dbReference type="InterPro" id="IPR036426">
    <property type="entry name" value="Bulb-type_lectin_dom_sf"/>
</dbReference>
<keyword evidence="6 17" id="KW-0732">Signal</keyword>
<keyword evidence="10" id="KW-1015">Disulfide bond</keyword>
<evidence type="ECO:0000256" key="4">
    <source>
        <dbReference type="ARBA" id="ARBA00022527"/>
    </source>
</evidence>
<evidence type="ECO:0000256" key="1">
    <source>
        <dbReference type="ARBA" id="ARBA00004251"/>
    </source>
</evidence>
<dbReference type="FunFam" id="1.10.510.10:FF:000060">
    <property type="entry name" value="G-type lectin S-receptor-like serine/threonine-protein kinase"/>
    <property type="match status" value="2"/>
</dbReference>
<feature type="domain" description="Apple" evidence="21">
    <location>
        <begin position="1118"/>
        <end position="1202"/>
    </location>
</feature>
<dbReference type="InterPro" id="IPR001245">
    <property type="entry name" value="Ser-Thr/Tyr_kinase_cat_dom"/>
</dbReference>
<dbReference type="PROSITE" id="PS50026">
    <property type="entry name" value="EGF_3"/>
    <property type="match status" value="1"/>
</dbReference>
<dbReference type="GO" id="GO:0048544">
    <property type="term" value="P:recognition of pollen"/>
    <property type="evidence" value="ECO:0007669"/>
    <property type="project" value="InterPro"/>
</dbReference>
<accession>A0A5N5FRP6</accession>
<dbReference type="CDD" id="cd01098">
    <property type="entry name" value="PAN_AP_plant"/>
    <property type="match status" value="2"/>
</dbReference>
<dbReference type="Pfam" id="PF00954">
    <property type="entry name" value="S_locus_glycop"/>
    <property type="match status" value="2"/>
</dbReference>
<evidence type="ECO:0000256" key="5">
    <source>
        <dbReference type="ARBA" id="ARBA00022679"/>
    </source>
</evidence>
<dbReference type="InterPro" id="IPR000742">
    <property type="entry name" value="EGF"/>
</dbReference>
<dbReference type="Pfam" id="PF08276">
    <property type="entry name" value="PAN_2"/>
    <property type="match status" value="2"/>
</dbReference>
<comment type="caution">
    <text evidence="14">Lacks conserved residue(s) required for the propagation of feature annotation.</text>
</comment>
<dbReference type="PROSITE" id="PS00108">
    <property type="entry name" value="PROTEIN_KINASE_ST"/>
    <property type="match status" value="2"/>
</dbReference>
<dbReference type="PROSITE" id="PS50011">
    <property type="entry name" value="PROTEIN_KINASE_DOM"/>
    <property type="match status" value="2"/>
</dbReference>
<evidence type="ECO:0000259" key="20">
    <source>
        <dbReference type="PROSITE" id="PS50927"/>
    </source>
</evidence>
<dbReference type="InterPro" id="IPR000719">
    <property type="entry name" value="Prot_kinase_dom"/>
</dbReference>
<dbReference type="GO" id="GO:0004674">
    <property type="term" value="F:protein serine/threonine kinase activity"/>
    <property type="evidence" value="ECO:0007669"/>
    <property type="project" value="UniProtKB-KW"/>
</dbReference>
<comment type="caution">
    <text evidence="22">The sequence shown here is derived from an EMBL/GenBank/DDBJ whole genome shotgun (WGS) entry which is preliminary data.</text>
</comment>
<evidence type="ECO:0000256" key="8">
    <source>
        <dbReference type="ARBA" id="ARBA00022777"/>
    </source>
</evidence>
<keyword evidence="14" id="KW-0245">EGF-like domain</keyword>
<keyword evidence="3" id="KW-1003">Cell membrane</keyword>
<evidence type="ECO:0000259" key="21">
    <source>
        <dbReference type="PROSITE" id="PS50948"/>
    </source>
</evidence>
<keyword evidence="8 22" id="KW-0418">Kinase</keyword>
<evidence type="ECO:0000256" key="17">
    <source>
        <dbReference type="SAM" id="SignalP"/>
    </source>
</evidence>
<evidence type="ECO:0000259" key="18">
    <source>
        <dbReference type="PROSITE" id="PS50011"/>
    </source>
</evidence>
<feature type="transmembrane region" description="Helical" evidence="16">
    <location>
        <begin position="442"/>
        <end position="463"/>
    </location>
</feature>
<keyword evidence="22" id="KW-0675">Receptor</keyword>
<dbReference type="SMART" id="SM00473">
    <property type="entry name" value="PAN_AP"/>
    <property type="match status" value="2"/>
</dbReference>
<feature type="binding site" evidence="15">
    <location>
        <position position="1318"/>
    </location>
    <ligand>
        <name>ATP</name>
        <dbReference type="ChEBI" id="CHEBI:30616"/>
    </ligand>
</feature>
<evidence type="ECO:0000256" key="13">
    <source>
        <dbReference type="ARBA" id="ARBA00048679"/>
    </source>
</evidence>
<dbReference type="CDD" id="cd14066">
    <property type="entry name" value="STKc_IRAK"/>
    <property type="match status" value="2"/>
</dbReference>
<evidence type="ECO:0000256" key="10">
    <source>
        <dbReference type="ARBA" id="ARBA00023157"/>
    </source>
</evidence>
<dbReference type="PANTHER" id="PTHR27002">
    <property type="entry name" value="RECEPTOR-LIKE SERINE/THREONINE-PROTEIN KINASE SD1-8"/>
    <property type="match status" value="1"/>
</dbReference>
<dbReference type="SUPFAM" id="SSF56112">
    <property type="entry name" value="Protein kinase-like (PK-like)"/>
    <property type="match status" value="2"/>
</dbReference>
<feature type="domain" description="Apple" evidence="21">
    <location>
        <begin position="346"/>
        <end position="429"/>
    </location>
</feature>
<comment type="subcellular location">
    <subcellularLocation>
        <location evidence="1">Cell membrane</location>
        <topology evidence="1">Single-pass type I membrane protein</topology>
    </subcellularLocation>
</comment>
<keyword evidence="16" id="KW-0472">Membrane</keyword>
<evidence type="ECO:0000256" key="14">
    <source>
        <dbReference type="PROSITE-ProRule" id="PRU00076"/>
    </source>
</evidence>
<dbReference type="PROSITE" id="PS00107">
    <property type="entry name" value="PROTEIN_KINASE_ATP"/>
    <property type="match status" value="1"/>
</dbReference>
<gene>
    <name evidence="22" type="ORF">D8674_005526</name>
</gene>
<dbReference type="InterPro" id="IPR000858">
    <property type="entry name" value="S_locus_glycoprot_dom"/>
</dbReference>
<evidence type="ECO:0000256" key="6">
    <source>
        <dbReference type="ARBA" id="ARBA00022729"/>
    </source>
</evidence>
<evidence type="ECO:0000256" key="2">
    <source>
        <dbReference type="ARBA" id="ARBA00012513"/>
    </source>
</evidence>
<keyword evidence="16" id="KW-1133">Transmembrane helix</keyword>
<dbReference type="SMART" id="SM00108">
    <property type="entry name" value="B_lectin"/>
    <property type="match status" value="2"/>
</dbReference>
<evidence type="ECO:0000256" key="12">
    <source>
        <dbReference type="ARBA" id="ARBA00047899"/>
    </source>
</evidence>
<feature type="transmembrane region" description="Helical" evidence="16">
    <location>
        <begin position="1215"/>
        <end position="1236"/>
    </location>
</feature>
<dbReference type="EMBL" id="SMOL01000559">
    <property type="protein sequence ID" value="KAB2605809.1"/>
    <property type="molecule type" value="Genomic_DNA"/>
</dbReference>
<dbReference type="PROSITE" id="PS50948">
    <property type="entry name" value="PAN"/>
    <property type="match status" value="2"/>
</dbReference>
<dbReference type="Pfam" id="PF07714">
    <property type="entry name" value="PK_Tyr_Ser-Thr"/>
    <property type="match status" value="2"/>
</dbReference>
<dbReference type="SUPFAM" id="SSF51110">
    <property type="entry name" value="alpha-D-mannose-specific plant lectins"/>
    <property type="match status" value="2"/>
</dbReference>
<keyword evidence="7 15" id="KW-0547">Nucleotide-binding</keyword>
<dbReference type="Proteomes" id="UP000327157">
    <property type="component" value="Chromosome 11"/>
</dbReference>
<reference evidence="22 23" key="1">
    <citation type="submission" date="2019-09" db="EMBL/GenBank/DDBJ databases">
        <authorList>
            <person name="Ou C."/>
        </authorList>
    </citation>
    <scope>NUCLEOTIDE SEQUENCE [LARGE SCALE GENOMIC DNA]</scope>
    <source>
        <strain evidence="22">S2</strain>
        <tissue evidence="22">Leaf</tissue>
    </source>
</reference>
<evidence type="ECO:0000256" key="16">
    <source>
        <dbReference type="SAM" id="Phobius"/>
    </source>
</evidence>
<dbReference type="PANTHER" id="PTHR27002:SF900">
    <property type="entry name" value="S-LOCUS LECTIN KINASE FAMILY PROTEIN"/>
    <property type="match status" value="1"/>
</dbReference>
<feature type="domain" description="Bulb-type lectin" evidence="20">
    <location>
        <begin position="803"/>
        <end position="924"/>
    </location>
</feature>
<dbReference type="Gene3D" id="3.30.200.20">
    <property type="entry name" value="Phosphorylase Kinase, domain 1"/>
    <property type="match status" value="2"/>
</dbReference>
<keyword evidence="23" id="KW-1185">Reference proteome</keyword>
<dbReference type="Gene3D" id="1.10.510.10">
    <property type="entry name" value="Transferase(Phosphotransferase) domain 1"/>
    <property type="match status" value="2"/>
</dbReference>
<reference evidence="23" key="2">
    <citation type="submission" date="2019-10" db="EMBL/GenBank/DDBJ databases">
        <title>A de novo genome assembly of a pear dwarfing rootstock.</title>
        <authorList>
            <person name="Wang F."/>
            <person name="Wang J."/>
            <person name="Li S."/>
            <person name="Zhang Y."/>
            <person name="Fang M."/>
            <person name="Ma L."/>
            <person name="Zhao Y."/>
            <person name="Jiang S."/>
        </authorList>
    </citation>
    <scope>NUCLEOTIDE SEQUENCE [LARGE SCALE GENOMIC DNA]</scope>
</reference>
<dbReference type="InterPro" id="IPR011009">
    <property type="entry name" value="Kinase-like_dom_sf"/>
</dbReference>
<sequence length="1608" mass="179704">MGGFGFLLFVSTNLLFLLYISKISLAVDSIGPSQSILDGTTLVSKDGSFELGFFSPGSSKNRYLGIWYNYKNIPVQTVVWVANRCNPISDLSGVLMINNTGYLVVLGQNKTVFWSAGSVRHAESARAQLLDSGNLVQTDGKDGNSGTYLWQSFDYPSDTLLPGMKLGWDLRTGLNRRISAWKNAEDPCPGTFTYGIEMDLQAYPQAFVRNSTSKIYRAIPLNGLTFCGSSEKHSTRYSFNFVYNNSEVYYMYNPTIKSITSRIVLNQTTSSCARFHWKKESQDWTVHSSRPRDLCDRYSFCGANSNCIIGQSPVCQCLKGFKPKSQEKWNLTDWSLGCLRNEPLSCQGRDKDGFVKFVGLKLPDTTHSWVDKTINLKECSAKCLKNCSCTAYRSSDTGGRTGCTIWFGDLIDIAQVSAGGQEIFIRMPASELEKNDGKVKTAVIIAAVVVVVFSGLLLVGCYIRRSRKKLEEIRQRDQDNEGARNGELELPLFELTTLVSATDNFSSNNKIGEGGFGPVYKGTLADGQEIAVKRLSRSSGQGLNEFMNEVIVIAKLQHRNLVKLLGCCVEGEEKMLIYEYLPNGSLDSFIFDQPSGELLLDWPKRFNIICGIARGLLYLHQDSRLRIIHRDLKASNVLLDNEMNPKISDFGLARTLTGGDQTGGNTERVVGTYGYMAPEYVIDGLFSVRSDVFSFGVLVLELISGRKNKEFYHPTSPNLIGHAWRLWNEGRHSELMDTCLGSSCVLSEVLRCIHVSLLCVQHHPEDRPGMASVVIMLGTEIALAPPKHPGFFMERESHEGGPFNSISPSQSVPDGTTLVSKDGSFELGFFNSGSSTNRYLGIWYKNIRVRTVVWVANRCNPINDSSGMLVINGTGNLVLLGQNKSVVWWTSSVKNVQSARVELLDSGNLVLRDVVAGTYLWQSFDYPSDTLLPGMKMGWDLRTGLKRSLSAWKNAEDPCPGDFTYGIQMQLNTYPEAYVRIGTAKFYRTGPWNGLRFSGSPELKPNPLYSFKFVYNEDEVYYMYNLEDKSVISRIVLNQTTRSRDRSTWIEADQTWRAYSSVPRDLCDHYGFCGPNGKCIIGENPVCQCLKGFKPMSQEKWNLTDWSLGCVRKKPLSCQGRDKDGFVKFSGLKLPDTTHSWVNKTINLQECRIKCLNNCSCMAYTSSDIRGGGTGCVIWFGDLIDIRQFPVGGQELYIRMSASELEDNDRRLKTAMIVAITVAAIISGLLLAGYYIHRRRTKLKANMKSIRIHEKTEVRETNQNNEAEPKEDLELPLFDVTTIATATDNFSSNNKLGEGGFGSVYKGTLVDGQEIAVKRLSRSSGQGFNEFMNEVIMIAKLQHRNLVKLLGCCVQGEEKMLIYEYMPNKSLDSFLFDQTGELLLDWPKRFDIICGIARGLLYLHQDSRLRIIHRDLKASNVLLDNEMNPKISDFGLARILVGGDQTGGNTNRVVGTYGYMAPEYALDGLFSVKSDVFSFGILVLEVISGIKNKGFYHPNHSQNLVGHAWKLWNEGRPLELIDTCLASSCMLSEALRCIHVSLLCVQHHPEDRPNMASVVIMLGSEIALAHPKQPGFFTKMESHEAGNKQFDIQIQVVCLLLTNRWGSL</sequence>
<feature type="domain" description="Bulb-type lectin" evidence="20">
    <location>
        <begin position="27"/>
        <end position="150"/>
    </location>
</feature>
<dbReference type="PROSITE" id="PS50927">
    <property type="entry name" value="BULB_LECTIN"/>
    <property type="match status" value="2"/>
</dbReference>
<organism evidence="22 23">
    <name type="scientific">Pyrus ussuriensis x Pyrus communis</name>
    <dbReference type="NCBI Taxonomy" id="2448454"/>
    <lineage>
        <taxon>Eukaryota</taxon>
        <taxon>Viridiplantae</taxon>
        <taxon>Streptophyta</taxon>
        <taxon>Embryophyta</taxon>
        <taxon>Tracheophyta</taxon>
        <taxon>Spermatophyta</taxon>
        <taxon>Magnoliopsida</taxon>
        <taxon>eudicotyledons</taxon>
        <taxon>Gunneridae</taxon>
        <taxon>Pentapetalae</taxon>
        <taxon>rosids</taxon>
        <taxon>fabids</taxon>
        <taxon>Rosales</taxon>
        <taxon>Rosaceae</taxon>
        <taxon>Amygdaloideae</taxon>
        <taxon>Maleae</taxon>
        <taxon>Pyrus</taxon>
    </lineage>
</organism>
<dbReference type="FunFam" id="3.30.200.20:FF:000195">
    <property type="entry name" value="G-type lectin S-receptor-like serine/threonine-protein kinase"/>
    <property type="match status" value="2"/>
</dbReference>
<proteinExistence type="predicted"/>
<dbReference type="Gene3D" id="2.90.10.10">
    <property type="entry name" value="Bulb-type lectin domain"/>
    <property type="match status" value="2"/>
</dbReference>
<dbReference type="InterPro" id="IPR017441">
    <property type="entry name" value="Protein_kinase_ATP_BS"/>
</dbReference>
<feature type="domain" description="Protein kinase" evidence="18">
    <location>
        <begin position="1290"/>
        <end position="1573"/>
    </location>
</feature>
<feature type="chain" id="PRO_5024281006" description="non-specific serine/threonine protein kinase" evidence="17">
    <location>
        <begin position="27"/>
        <end position="1608"/>
    </location>
</feature>
<evidence type="ECO:0000313" key="23">
    <source>
        <dbReference type="Proteomes" id="UP000327157"/>
    </source>
</evidence>
<dbReference type="CDD" id="cd00028">
    <property type="entry name" value="B_lectin"/>
    <property type="match status" value="2"/>
</dbReference>
<evidence type="ECO:0000313" key="22">
    <source>
        <dbReference type="EMBL" id="KAB2605809.1"/>
    </source>
</evidence>
<dbReference type="InterPro" id="IPR008271">
    <property type="entry name" value="Ser/Thr_kinase_AS"/>
</dbReference>
<evidence type="ECO:0000256" key="7">
    <source>
        <dbReference type="ARBA" id="ARBA00022741"/>
    </source>
</evidence>
<dbReference type="SMART" id="SM00220">
    <property type="entry name" value="S_TKc"/>
    <property type="match status" value="2"/>
</dbReference>
<dbReference type="EC" id="2.7.11.1" evidence="2"/>
<dbReference type="InterPro" id="IPR003609">
    <property type="entry name" value="Pan_app"/>
</dbReference>
<feature type="signal peptide" evidence="17">
    <location>
        <begin position="1"/>
        <end position="26"/>
    </location>
</feature>
<evidence type="ECO:0000256" key="11">
    <source>
        <dbReference type="ARBA" id="ARBA00023180"/>
    </source>
</evidence>
<keyword evidence="11" id="KW-0325">Glycoprotein</keyword>
<comment type="catalytic activity">
    <reaction evidence="13">
        <text>L-seryl-[protein] + ATP = O-phospho-L-seryl-[protein] + ADP + H(+)</text>
        <dbReference type="Rhea" id="RHEA:17989"/>
        <dbReference type="Rhea" id="RHEA-COMP:9863"/>
        <dbReference type="Rhea" id="RHEA-COMP:11604"/>
        <dbReference type="ChEBI" id="CHEBI:15378"/>
        <dbReference type="ChEBI" id="CHEBI:29999"/>
        <dbReference type="ChEBI" id="CHEBI:30616"/>
        <dbReference type="ChEBI" id="CHEBI:83421"/>
        <dbReference type="ChEBI" id="CHEBI:456216"/>
        <dbReference type="EC" id="2.7.11.1"/>
    </reaction>
</comment>
<dbReference type="FunFam" id="2.90.10.10:FF:000001">
    <property type="entry name" value="G-type lectin S-receptor-like serine/threonine-protein kinase"/>
    <property type="match status" value="2"/>
</dbReference>